<dbReference type="EMBL" id="FOLE01000001">
    <property type="protein sequence ID" value="SFB71547.1"/>
    <property type="molecule type" value="Genomic_DNA"/>
</dbReference>
<dbReference type="InterPro" id="IPR018736">
    <property type="entry name" value="DUF2279_periplasmic_lipo"/>
</dbReference>
<organism evidence="1 2">
    <name type="scientific">Flexibacter flexilis DSM 6793</name>
    <dbReference type="NCBI Taxonomy" id="927664"/>
    <lineage>
        <taxon>Bacteria</taxon>
        <taxon>Pseudomonadati</taxon>
        <taxon>Bacteroidota</taxon>
        <taxon>Cytophagia</taxon>
        <taxon>Cytophagales</taxon>
        <taxon>Flexibacteraceae</taxon>
        <taxon>Flexibacter</taxon>
    </lineage>
</organism>
<name>A0A1I1D9Q6_9BACT</name>
<gene>
    <name evidence="1" type="ORF">SAMN05421780_10163</name>
</gene>
<evidence type="ECO:0000313" key="1">
    <source>
        <dbReference type="EMBL" id="SFB71547.1"/>
    </source>
</evidence>
<dbReference type="Pfam" id="PF10043">
    <property type="entry name" value="DUF2279"/>
    <property type="match status" value="1"/>
</dbReference>
<keyword evidence="1" id="KW-0449">Lipoprotein</keyword>
<reference evidence="1 2" key="1">
    <citation type="submission" date="2016-10" db="EMBL/GenBank/DDBJ databases">
        <authorList>
            <person name="de Groot N.N."/>
        </authorList>
    </citation>
    <scope>NUCLEOTIDE SEQUENCE [LARGE SCALE GENOMIC DNA]</scope>
    <source>
        <strain evidence="1 2">DSM 6793</strain>
    </source>
</reference>
<dbReference type="AlphaFoldDB" id="A0A1I1D9Q6"/>
<dbReference type="Proteomes" id="UP000199514">
    <property type="component" value="Unassembled WGS sequence"/>
</dbReference>
<proteinExistence type="predicted"/>
<keyword evidence="2" id="KW-1185">Reference proteome</keyword>
<sequence>MFCYLCAPAKYPDDPMKKLFLWWLNALILSTVFFQSKAQTLPADTLLMPLPNAQFSHKKLLYGGGAAYTLGMVGLDRLWYAKEPRSNFHFFDDSGEWLQIDKAGHFYTSYQISRAATGLLLQTNMPRRRALWVGGVTGLVLMTPIEILDGFSSAYGASLSDELANASGAALLLSQTLLWGELRIQPRWSYTPTGWAKYRPNVLGSNGVERALKDYNGQTYWLSVNVRSFVPQAQWWPKWLCLAAGYGGNGMLGGHDNHWTDAQNQTFNYDHVRRYRQYYLSLDVDFTKIRTRKAWVRTLLYSLGHFHVPAPALSFSKPQGLRGHWLYF</sequence>
<evidence type="ECO:0000313" key="2">
    <source>
        <dbReference type="Proteomes" id="UP000199514"/>
    </source>
</evidence>
<dbReference type="STRING" id="927664.SAMN05421780_10163"/>
<accession>A0A1I1D9Q6</accession>
<protein>
    <submittedName>
        <fullName evidence="1">Predicted lipoprotein</fullName>
    </submittedName>
</protein>